<evidence type="ECO:0000313" key="16">
    <source>
        <dbReference type="Proteomes" id="UP000541857"/>
    </source>
</evidence>
<evidence type="ECO:0000256" key="8">
    <source>
        <dbReference type="ARBA" id="ARBA00023306"/>
    </source>
</evidence>
<dbReference type="NCBIfam" id="TIGR01143">
    <property type="entry name" value="murF"/>
    <property type="match status" value="1"/>
</dbReference>
<keyword evidence="1 10" id="KW-0963">Cytoplasm</keyword>
<evidence type="ECO:0000259" key="14">
    <source>
        <dbReference type="Pfam" id="PF08245"/>
    </source>
</evidence>
<dbReference type="EC" id="6.3.2.10" evidence="10 11"/>
<evidence type="ECO:0000256" key="5">
    <source>
        <dbReference type="ARBA" id="ARBA00022840"/>
    </source>
</evidence>
<dbReference type="GO" id="GO:0051301">
    <property type="term" value="P:cell division"/>
    <property type="evidence" value="ECO:0007669"/>
    <property type="project" value="UniProtKB-KW"/>
</dbReference>
<dbReference type="HAMAP" id="MF_02019">
    <property type="entry name" value="MurF"/>
    <property type="match status" value="1"/>
</dbReference>
<dbReference type="GO" id="GO:0005524">
    <property type="term" value="F:ATP binding"/>
    <property type="evidence" value="ECO:0007669"/>
    <property type="project" value="UniProtKB-UniRule"/>
</dbReference>
<accession>A0A7W2R530</accession>
<dbReference type="GO" id="GO:0005737">
    <property type="term" value="C:cytoplasm"/>
    <property type="evidence" value="ECO:0007669"/>
    <property type="project" value="UniProtKB-SubCell"/>
</dbReference>
<evidence type="ECO:0000256" key="4">
    <source>
        <dbReference type="ARBA" id="ARBA00022741"/>
    </source>
</evidence>
<keyword evidence="3 10" id="KW-0132">Cell division</keyword>
<dbReference type="AlphaFoldDB" id="A0A7W2R530"/>
<evidence type="ECO:0000256" key="11">
    <source>
        <dbReference type="RuleBase" id="RU004136"/>
    </source>
</evidence>
<evidence type="ECO:0000256" key="10">
    <source>
        <dbReference type="HAMAP-Rule" id="MF_02019"/>
    </source>
</evidence>
<dbReference type="Pfam" id="PF08245">
    <property type="entry name" value="Mur_ligase_M"/>
    <property type="match status" value="1"/>
</dbReference>
<evidence type="ECO:0000313" key="15">
    <source>
        <dbReference type="EMBL" id="MBA6154511.1"/>
    </source>
</evidence>
<evidence type="ECO:0000256" key="7">
    <source>
        <dbReference type="ARBA" id="ARBA00022984"/>
    </source>
</evidence>
<dbReference type="Pfam" id="PF02875">
    <property type="entry name" value="Mur_ligase_C"/>
    <property type="match status" value="1"/>
</dbReference>
<dbReference type="InterPro" id="IPR051046">
    <property type="entry name" value="MurCDEF_CellWall_CoF430Synth"/>
</dbReference>
<keyword evidence="2 10" id="KW-0436">Ligase</keyword>
<keyword evidence="9 10" id="KW-0961">Cell wall biogenesis/degradation</keyword>
<dbReference type="GO" id="GO:0008360">
    <property type="term" value="P:regulation of cell shape"/>
    <property type="evidence" value="ECO:0007669"/>
    <property type="project" value="UniProtKB-KW"/>
</dbReference>
<dbReference type="Gene3D" id="3.40.1190.10">
    <property type="entry name" value="Mur-like, catalytic domain"/>
    <property type="match status" value="1"/>
</dbReference>
<dbReference type="Gene3D" id="3.40.1390.10">
    <property type="entry name" value="MurE/MurF, N-terminal domain"/>
    <property type="match status" value="1"/>
</dbReference>
<evidence type="ECO:0000256" key="1">
    <source>
        <dbReference type="ARBA" id="ARBA00022490"/>
    </source>
</evidence>
<dbReference type="Pfam" id="PF01225">
    <property type="entry name" value="Mur_ligase"/>
    <property type="match status" value="1"/>
</dbReference>
<keyword evidence="6 10" id="KW-0133">Cell shape</keyword>
<dbReference type="InterPro" id="IPR036615">
    <property type="entry name" value="Mur_ligase_C_dom_sf"/>
</dbReference>
<evidence type="ECO:0000256" key="3">
    <source>
        <dbReference type="ARBA" id="ARBA00022618"/>
    </source>
</evidence>
<dbReference type="SUPFAM" id="SSF63418">
    <property type="entry name" value="MurE/MurF N-terminal domain"/>
    <property type="match status" value="1"/>
</dbReference>
<keyword evidence="8 10" id="KW-0131">Cell cycle</keyword>
<comment type="catalytic activity">
    <reaction evidence="10 11">
        <text>D-alanyl-D-alanine + UDP-N-acetyl-alpha-D-muramoyl-L-alanyl-gamma-D-glutamyl-meso-2,6-diaminopimelate + ATP = UDP-N-acetyl-alpha-D-muramoyl-L-alanyl-gamma-D-glutamyl-meso-2,6-diaminopimeloyl-D-alanyl-D-alanine + ADP + phosphate + H(+)</text>
        <dbReference type="Rhea" id="RHEA:28374"/>
        <dbReference type="ChEBI" id="CHEBI:15378"/>
        <dbReference type="ChEBI" id="CHEBI:30616"/>
        <dbReference type="ChEBI" id="CHEBI:43474"/>
        <dbReference type="ChEBI" id="CHEBI:57822"/>
        <dbReference type="ChEBI" id="CHEBI:61386"/>
        <dbReference type="ChEBI" id="CHEBI:83905"/>
        <dbReference type="ChEBI" id="CHEBI:456216"/>
        <dbReference type="EC" id="6.3.2.10"/>
    </reaction>
</comment>
<organism evidence="15 16">
    <name type="scientific">Gelidibacter maritimus</name>
    <dbReference type="NCBI Taxonomy" id="2761487"/>
    <lineage>
        <taxon>Bacteria</taxon>
        <taxon>Pseudomonadati</taxon>
        <taxon>Bacteroidota</taxon>
        <taxon>Flavobacteriia</taxon>
        <taxon>Flavobacteriales</taxon>
        <taxon>Flavobacteriaceae</taxon>
        <taxon>Gelidibacter</taxon>
    </lineage>
</organism>
<dbReference type="UniPathway" id="UPA00219"/>
<dbReference type="EMBL" id="JACGLT010000020">
    <property type="protein sequence ID" value="MBA6154511.1"/>
    <property type="molecule type" value="Genomic_DNA"/>
</dbReference>
<dbReference type="InterPro" id="IPR036565">
    <property type="entry name" value="Mur-like_cat_sf"/>
</dbReference>
<gene>
    <name evidence="10" type="primary">murF</name>
    <name evidence="15" type="ORF">H3Z82_17440</name>
</gene>
<evidence type="ECO:0000256" key="9">
    <source>
        <dbReference type="ARBA" id="ARBA00023316"/>
    </source>
</evidence>
<comment type="subcellular location">
    <subcellularLocation>
        <location evidence="10 11">Cytoplasm</location>
    </subcellularLocation>
</comment>
<dbReference type="InterPro" id="IPR013221">
    <property type="entry name" value="Mur_ligase_cen"/>
</dbReference>
<comment type="similarity">
    <text evidence="10">Belongs to the MurCDEF family. MurF subfamily.</text>
</comment>
<dbReference type="Gene3D" id="3.90.190.20">
    <property type="entry name" value="Mur ligase, C-terminal domain"/>
    <property type="match status" value="1"/>
</dbReference>
<feature type="domain" description="Mur ligase N-terminal catalytic" evidence="12">
    <location>
        <begin position="14"/>
        <end position="79"/>
    </location>
</feature>
<evidence type="ECO:0000259" key="12">
    <source>
        <dbReference type="Pfam" id="PF01225"/>
    </source>
</evidence>
<proteinExistence type="inferred from homology"/>
<dbReference type="GO" id="GO:0009252">
    <property type="term" value="P:peptidoglycan biosynthetic process"/>
    <property type="evidence" value="ECO:0007669"/>
    <property type="project" value="UniProtKB-UniRule"/>
</dbReference>
<comment type="caution">
    <text evidence="15">The sequence shown here is derived from an EMBL/GenBank/DDBJ whole genome shotgun (WGS) entry which is preliminary data.</text>
</comment>
<dbReference type="Proteomes" id="UP000541857">
    <property type="component" value="Unassembled WGS sequence"/>
</dbReference>
<dbReference type="InterPro" id="IPR000713">
    <property type="entry name" value="Mur_ligase_N"/>
</dbReference>
<dbReference type="InterPro" id="IPR005863">
    <property type="entry name" value="UDP-N-AcMur_synth"/>
</dbReference>
<comment type="pathway">
    <text evidence="10 11">Cell wall biogenesis; peptidoglycan biosynthesis.</text>
</comment>
<keyword evidence="4 10" id="KW-0547">Nucleotide-binding</keyword>
<comment type="function">
    <text evidence="10 11">Involved in cell wall formation. Catalyzes the final step in the synthesis of UDP-N-acetylmuramoyl-pentapeptide, the precursor of murein.</text>
</comment>
<dbReference type="SUPFAM" id="SSF53244">
    <property type="entry name" value="MurD-like peptide ligases, peptide-binding domain"/>
    <property type="match status" value="1"/>
</dbReference>
<keyword evidence="7 10" id="KW-0573">Peptidoglycan synthesis</keyword>
<feature type="binding site" evidence="10">
    <location>
        <begin position="97"/>
        <end position="103"/>
    </location>
    <ligand>
        <name>ATP</name>
        <dbReference type="ChEBI" id="CHEBI:30616"/>
    </ligand>
</feature>
<evidence type="ECO:0000256" key="2">
    <source>
        <dbReference type="ARBA" id="ARBA00022598"/>
    </source>
</evidence>
<evidence type="ECO:0000259" key="13">
    <source>
        <dbReference type="Pfam" id="PF02875"/>
    </source>
</evidence>
<protein>
    <recommendedName>
        <fullName evidence="10 11">UDP-N-acetylmuramoyl-tripeptide--D-alanyl-D-alanine ligase</fullName>
        <ecNumber evidence="10 11">6.3.2.10</ecNumber>
    </recommendedName>
    <alternativeName>
        <fullName evidence="10">D-alanyl-D-alanine-adding enzyme</fullName>
    </alternativeName>
</protein>
<sequence>MNIKQLYQHFKECNGISTDTRNIENNSLFFALKGNNFNGNHFARQALEAGAKYCVVDEEKYALDSRYLVVENVLKSLQNLATFHRNELAIPIIALTGSNGKTTTKELTNAVLSTKFKTTATLGNLNNHIGVPLTLLQMTDATEIGIVEMGANHPVEITFLCTIAHPDYGLITNFGKAHLEGFGSIEGVIKAKSELYDYLKANHKTIFVNENDPLQIKQTLNYDKVFKFGLRTSTDTMLEMVNTQPYVTLSYNGSEIKSKLTGSYNFNNIAVAIAVGSYFKVESDDIKNAIEAYTPTNNRSQILKKGSNTIIMDAYNANPTSMMAALENFEQLVQAKKVVFLGDMFELGATAEIEHQAIVDYLEQNKLGKTYLIGKNFYKTTVKHPSLQKFESFDALKSHLQNHEIKDAFLLIKGSRGMALERILELL</sequence>
<name>A0A7W2R530_9FLAO</name>
<dbReference type="InterPro" id="IPR004101">
    <property type="entry name" value="Mur_ligase_C"/>
</dbReference>
<dbReference type="InterPro" id="IPR035911">
    <property type="entry name" value="MurE/MurF_N"/>
</dbReference>
<evidence type="ECO:0000256" key="6">
    <source>
        <dbReference type="ARBA" id="ARBA00022960"/>
    </source>
</evidence>
<keyword evidence="5 10" id="KW-0067">ATP-binding</keyword>
<dbReference type="PANTHER" id="PTHR43024:SF1">
    <property type="entry name" value="UDP-N-ACETYLMURAMOYL-TRIPEPTIDE--D-ALANYL-D-ALANINE LIGASE"/>
    <property type="match status" value="1"/>
</dbReference>
<keyword evidence="16" id="KW-1185">Reference proteome</keyword>
<dbReference type="GO" id="GO:0071555">
    <property type="term" value="P:cell wall organization"/>
    <property type="evidence" value="ECO:0007669"/>
    <property type="project" value="UniProtKB-KW"/>
</dbReference>
<dbReference type="RefSeq" id="WP_182206786.1">
    <property type="nucleotide sequence ID" value="NZ_JACGLT010000020.1"/>
</dbReference>
<dbReference type="SUPFAM" id="SSF53623">
    <property type="entry name" value="MurD-like peptide ligases, catalytic domain"/>
    <property type="match status" value="1"/>
</dbReference>
<reference evidence="15 16" key="1">
    <citation type="submission" date="2020-07" db="EMBL/GenBank/DDBJ databases">
        <title>Bacterium isolated from marine sediment.</title>
        <authorList>
            <person name="Shang D."/>
        </authorList>
    </citation>
    <scope>NUCLEOTIDE SEQUENCE [LARGE SCALE GENOMIC DNA]</scope>
    <source>
        <strain evidence="15 16">F6074</strain>
    </source>
</reference>
<feature type="domain" description="Mur ligase central" evidence="14">
    <location>
        <begin position="96"/>
        <end position="275"/>
    </location>
</feature>
<dbReference type="PANTHER" id="PTHR43024">
    <property type="entry name" value="UDP-N-ACETYLMURAMOYL-TRIPEPTIDE--D-ALANYL-D-ALANINE LIGASE"/>
    <property type="match status" value="1"/>
</dbReference>
<dbReference type="GO" id="GO:0047480">
    <property type="term" value="F:UDP-N-acetylmuramoyl-tripeptide-D-alanyl-D-alanine ligase activity"/>
    <property type="evidence" value="ECO:0007669"/>
    <property type="project" value="UniProtKB-UniRule"/>
</dbReference>
<feature type="domain" description="Mur ligase C-terminal" evidence="13">
    <location>
        <begin position="299"/>
        <end position="401"/>
    </location>
</feature>